<evidence type="ECO:0000256" key="7">
    <source>
        <dbReference type="ARBA" id="ARBA00023065"/>
    </source>
</evidence>
<dbReference type="InterPro" id="IPR003439">
    <property type="entry name" value="ABC_transporter-like_ATP-bd"/>
</dbReference>
<evidence type="ECO:0000256" key="1">
    <source>
        <dbReference type="ARBA" id="ARBA00022448"/>
    </source>
</evidence>
<dbReference type="GO" id="GO:0005524">
    <property type="term" value="F:ATP binding"/>
    <property type="evidence" value="ECO:0007669"/>
    <property type="project" value="UniProtKB-KW"/>
</dbReference>
<dbReference type="Proteomes" id="UP000295783">
    <property type="component" value="Unassembled WGS sequence"/>
</dbReference>
<comment type="caution">
    <text evidence="10">The sequence shown here is derived from an EMBL/GenBank/DDBJ whole genome shotgun (WGS) entry which is preliminary data.</text>
</comment>
<dbReference type="Pfam" id="PF08402">
    <property type="entry name" value="TOBE_2"/>
    <property type="match status" value="1"/>
</dbReference>
<dbReference type="InterPro" id="IPR050093">
    <property type="entry name" value="ABC_SmlMolc_Importer"/>
</dbReference>
<dbReference type="Gene3D" id="3.40.50.300">
    <property type="entry name" value="P-loop containing nucleotide triphosphate hydrolases"/>
    <property type="match status" value="1"/>
</dbReference>
<sequence>MTVAVAALELHDISHAYDNNLAVAGASLHVDEGEVVCLLGPSGCGKSTILRIAAGLEPLQQGEVRMGGVTVAGGGLIPVPPERRGVGLVFQDFALFPHLNVAGNIAFGLSDLAPRERPHRVAEVLAQVDMSDFAEAYPHALSGGQQQRIALARALAPRPRILLLDEPFSGLDARLREQIREDTLRVLKQSGAATLMVTHDPDEAMFMADRIYLMKGGRVVQSGSPDALYRRPVDPFVARFFTAVNEFAGVVTAGRVATPLGVLPAPGFRDGMRVLVLVRPEAIHLVPAGTGSEPVVAGTLTQARFLGGVHWLEVSLRGADGAGVTVKVHHAGRDVPEAGGRVLLTLDPRDALIFATTSAGDAEAARGSDEISVLSNS</sequence>
<dbReference type="PROSITE" id="PS50893">
    <property type="entry name" value="ABC_TRANSPORTER_2"/>
    <property type="match status" value="1"/>
</dbReference>
<evidence type="ECO:0000256" key="6">
    <source>
        <dbReference type="ARBA" id="ARBA00023004"/>
    </source>
</evidence>
<keyword evidence="5 10" id="KW-0067">ATP-binding</keyword>
<dbReference type="PANTHER" id="PTHR42781:SF4">
    <property type="entry name" value="SPERMIDINE_PUTRESCINE IMPORT ATP-BINDING PROTEIN POTA"/>
    <property type="match status" value="1"/>
</dbReference>
<evidence type="ECO:0000256" key="4">
    <source>
        <dbReference type="ARBA" id="ARBA00022741"/>
    </source>
</evidence>
<protein>
    <submittedName>
        <fullName evidence="10">Iron(III) transport system ATP-binding protein</fullName>
    </submittedName>
</protein>
<gene>
    <name evidence="10" type="ORF">A8950_3746</name>
</gene>
<dbReference type="OrthoDB" id="9802264at2"/>
<accession>A0A4V3DDQ2</accession>
<dbReference type="GO" id="GO:0043190">
    <property type="term" value="C:ATP-binding cassette (ABC) transporter complex"/>
    <property type="evidence" value="ECO:0007669"/>
    <property type="project" value="InterPro"/>
</dbReference>
<dbReference type="GO" id="GO:0015408">
    <property type="term" value="F:ABC-type ferric iron transporter activity"/>
    <property type="evidence" value="ECO:0007669"/>
    <property type="project" value="InterPro"/>
</dbReference>
<dbReference type="InterPro" id="IPR015853">
    <property type="entry name" value="ABC_transpr_FbpC"/>
</dbReference>
<evidence type="ECO:0000259" key="9">
    <source>
        <dbReference type="PROSITE" id="PS50893"/>
    </source>
</evidence>
<feature type="domain" description="ABC transporter" evidence="9">
    <location>
        <begin position="8"/>
        <end position="241"/>
    </location>
</feature>
<keyword evidence="8" id="KW-0472">Membrane</keyword>
<dbReference type="GO" id="GO:0015697">
    <property type="term" value="P:quaternary ammonium group transport"/>
    <property type="evidence" value="ECO:0007669"/>
    <property type="project" value="UniProtKB-ARBA"/>
</dbReference>
<dbReference type="InterPro" id="IPR008995">
    <property type="entry name" value="Mo/tungstate-bd_C_term_dom"/>
</dbReference>
<dbReference type="InterPro" id="IPR003593">
    <property type="entry name" value="AAA+_ATPase"/>
</dbReference>
<keyword evidence="11" id="KW-1185">Reference proteome</keyword>
<keyword evidence="6" id="KW-0408">Iron</keyword>
<dbReference type="InterPro" id="IPR027417">
    <property type="entry name" value="P-loop_NTPase"/>
</dbReference>
<dbReference type="CDD" id="cd03259">
    <property type="entry name" value="ABC_Carb_Solutes_like"/>
    <property type="match status" value="1"/>
</dbReference>
<dbReference type="Pfam" id="PF00005">
    <property type="entry name" value="ABC_tran"/>
    <property type="match status" value="1"/>
</dbReference>
<dbReference type="FunFam" id="3.40.50.300:FF:000425">
    <property type="entry name" value="Probable ABC transporter, ATP-binding subunit"/>
    <property type="match status" value="1"/>
</dbReference>
<dbReference type="AlphaFoldDB" id="A0A4V3DDQ2"/>
<organism evidence="10 11">
    <name type="scientific">Dongia mobilis</name>
    <dbReference type="NCBI Taxonomy" id="578943"/>
    <lineage>
        <taxon>Bacteria</taxon>
        <taxon>Pseudomonadati</taxon>
        <taxon>Pseudomonadota</taxon>
        <taxon>Alphaproteobacteria</taxon>
        <taxon>Rhodospirillales</taxon>
        <taxon>Dongiaceae</taxon>
        <taxon>Dongia</taxon>
    </lineage>
</organism>
<evidence type="ECO:0000256" key="2">
    <source>
        <dbReference type="ARBA" id="ARBA00022475"/>
    </source>
</evidence>
<dbReference type="InterPro" id="IPR013611">
    <property type="entry name" value="Transp-assoc_OB_typ2"/>
</dbReference>
<evidence type="ECO:0000256" key="3">
    <source>
        <dbReference type="ARBA" id="ARBA00022496"/>
    </source>
</evidence>
<dbReference type="SUPFAM" id="SSF50331">
    <property type="entry name" value="MOP-like"/>
    <property type="match status" value="1"/>
</dbReference>
<dbReference type="SUPFAM" id="SSF52540">
    <property type="entry name" value="P-loop containing nucleoside triphosphate hydrolases"/>
    <property type="match status" value="1"/>
</dbReference>
<keyword evidence="2" id="KW-1003">Cell membrane</keyword>
<keyword evidence="4" id="KW-0547">Nucleotide-binding</keyword>
<evidence type="ECO:0000313" key="10">
    <source>
        <dbReference type="EMBL" id="TDQ77592.1"/>
    </source>
</evidence>
<evidence type="ECO:0000313" key="11">
    <source>
        <dbReference type="Proteomes" id="UP000295783"/>
    </source>
</evidence>
<dbReference type="PANTHER" id="PTHR42781">
    <property type="entry name" value="SPERMIDINE/PUTRESCINE IMPORT ATP-BINDING PROTEIN POTA"/>
    <property type="match status" value="1"/>
</dbReference>
<reference evidence="10 11" key="1">
    <citation type="submission" date="2019-03" db="EMBL/GenBank/DDBJ databases">
        <title>Genomic Encyclopedia of Type Strains, Phase III (KMG-III): the genomes of soil and plant-associated and newly described type strains.</title>
        <authorList>
            <person name="Whitman W."/>
        </authorList>
    </citation>
    <scope>NUCLEOTIDE SEQUENCE [LARGE SCALE GENOMIC DNA]</scope>
    <source>
        <strain evidence="10 11">CGMCC 1.7660</strain>
    </source>
</reference>
<dbReference type="RefSeq" id="WP_133615181.1">
    <property type="nucleotide sequence ID" value="NZ_SNYW01000014.1"/>
</dbReference>
<keyword evidence="3" id="KW-0410">Iron transport</keyword>
<name>A0A4V3DDQ2_9PROT</name>
<dbReference type="GO" id="GO:0016887">
    <property type="term" value="F:ATP hydrolysis activity"/>
    <property type="evidence" value="ECO:0007669"/>
    <property type="project" value="InterPro"/>
</dbReference>
<dbReference type="EMBL" id="SNYW01000014">
    <property type="protein sequence ID" value="TDQ77592.1"/>
    <property type="molecule type" value="Genomic_DNA"/>
</dbReference>
<dbReference type="SMART" id="SM00382">
    <property type="entry name" value="AAA"/>
    <property type="match status" value="1"/>
</dbReference>
<proteinExistence type="predicted"/>
<keyword evidence="1" id="KW-0813">Transport</keyword>
<dbReference type="InterPro" id="IPR017871">
    <property type="entry name" value="ABC_transporter-like_CS"/>
</dbReference>
<keyword evidence="7" id="KW-0406">Ion transport</keyword>
<dbReference type="PROSITE" id="PS00211">
    <property type="entry name" value="ABC_TRANSPORTER_1"/>
    <property type="match status" value="1"/>
</dbReference>
<evidence type="ECO:0000256" key="5">
    <source>
        <dbReference type="ARBA" id="ARBA00022840"/>
    </source>
</evidence>
<evidence type="ECO:0000256" key="8">
    <source>
        <dbReference type="ARBA" id="ARBA00023136"/>
    </source>
</evidence>